<dbReference type="OrthoDB" id="408373at2759"/>
<dbReference type="Gene3D" id="3.40.50.1820">
    <property type="entry name" value="alpha/beta hydrolase"/>
    <property type="match status" value="1"/>
</dbReference>
<dbReference type="SUPFAM" id="SSF53474">
    <property type="entry name" value="alpha/beta-Hydrolases"/>
    <property type="match status" value="1"/>
</dbReference>
<dbReference type="AlphaFoldDB" id="A0A4S4N9L6"/>
<protein>
    <submittedName>
        <fullName evidence="2">Uncharacterized protein</fullName>
    </submittedName>
</protein>
<dbReference type="InterPro" id="IPR029058">
    <property type="entry name" value="AB_hydrolase_fold"/>
</dbReference>
<sequence length="504" mass="56358">MDPSGSALPDSPRRKSTAPDTCPRQTSELGIPSNVVPQLSHFHGPAPLVSVIVPDRAIQSLSITIHTTLYDGLRPSALMSFVTRSKTPVTSLSIIASGQKKVDARTLERVLMSVGAELGEFLQTLEIEWILEDELLYKQVLAVLPRFKALHTLRLHRRLPPPPPRSPPPSLPLPPTTPLSTPPPSPSAFFANKVFAWTPPESPNVSGRTRINSFSSKRISLDVPLPRAHERTHLAAWSKQCRTLRNVSFLSGAEWRVGMSVEYFLTRYAVIRGSYVVSRLANYFPDRFHAFAHFSVPFMIPDTTVTFEKTIAFLQALLGYDPYGYWWFFNEEDADKVIAEHLDSYMSIVYVKDQSTWRELVCAQGALRPALLADYKSASGFASYMSDADIKIVTETFRRDGLGGALCYYKATIAELNRLDEDAILPEQQLPPVSTPIYFGVGQHDVICTPKIGKMMFSLDPFKNHIITIKEYDGDHWLVISNGEEIARELDTWVSDVVVPTIKA</sequence>
<organism evidence="2 3">
    <name type="scientific">Antrodiella citrinella</name>
    <dbReference type="NCBI Taxonomy" id="2447956"/>
    <lineage>
        <taxon>Eukaryota</taxon>
        <taxon>Fungi</taxon>
        <taxon>Dikarya</taxon>
        <taxon>Basidiomycota</taxon>
        <taxon>Agaricomycotina</taxon>
        <taxon>Agaricomycetes</taxon>
        <taxon>Polyporales</taxon>
        <taxon>Steccherinaceae</taxon>
        <taxon>Antrodiella</taxon>
    </lineage>
</organism>
<evidence type="ECO:0000256" key="1">
    <source>
        <dbReference type="SAM" id="MobiDB-lite"/>
    </source>
</evidence>
<feature type="region of interest" description="Disordered" evidence="1">
    <location>
        <begin position="157"/>
        <end position="182"/>
    </location>
</feature>
<evidence type="ECO:0000313" key="3">
    <source>
        <dbReference type="Proteomes" id="UP000308730"/>
    </source>
</evidence>
<accession>A0A4S4N9L6</accession>
<keyword evidence="3" id="KW-1185">Reference proteome</keyword>
<comment type="caution">
    <text evidence="2">The sequence shown here is derived from an EMBL/GenBank/DDBJ whole genome shotgun (WGS) entry which is preliminary data.</text>
</comment>
<dbReference type="EMBL" id="SGPM01000017">
    <property type="protein sequence ID" value="THH32650.1"/>
    <property type="molecule type" value="Genomic_DNA"/>
</dbReference>
<name>A0A4S4N9L6_9APHY</name>
<gene>
    <name evidence="2" type="ORF">EUX98_g1519</name>
</gene>
<feature type="region of interest" description="Disordered" evidence="1">
    <location>
        <begin position="1"/>
        <end position="29"/>
    </location>
</feature>
<reference evidence="2 3" key="1">
    <citation type="submission" date="2019-02" db="EMBL/GenBank/DDBJ databases">
        <title>Genome sequencing of the rare red list fungi Antrodiella citrinella (Flaviporus citrinellus).</title>
        <authorList>
            <person name="Buettner E."/>
            <person name="Kellner H."/>
        </authorList>
    </citation>
    <scope>NUCLEOTIDE SEQUENCE [LARGE SCALE GENOMIC DNA]</scope>
    <source>
        <strain evidence="2 3">DSM 108506</strain>
    </source>
</reference>
<evidence type="ECO:0000313" key="2">
    <source>
        <dbReference type="EMBL" id="THH32650.1"/>
    </source>
</evidence>
<proteinExistence type="predicted"/>
<dbReference type="Proteomes" id="UP000308730">
    <property type="component" value="Unassembled WGS sequence"/>
</dbReference>
<feature type="compositionally biased region" description="Pro residues" evidence="1">
    <location>
        <begin position="160"/>
        <end position="182"/>
    </location>
</feature>